<comment type="caution">
    <text evidence="1">The sequence shown here is derived from an EMBL/GenBank/DDBJ whole genome shotgun (WGS) entry which is preliminary data.</text>
</comment>
<accession>A0ACC0TZP2</accession>
<name>A0ACC0TZP2_9AGAM</name>
<gene>
    <name evidence="1" type="ORF">F5148DRAFT_985252</name>
</gene>
<keyword evidence="2" id="KW-1185">Reference proteome</keyword>
<dbReference type="EMBL" id="JAGFNK010000284">
    <property type="protein sequence ID" value="KAI9454077.1"/>
    <property type="molecule type" value="Genomic_DNA"/>
</dbReference>
<protein>
    <submittedName>
        <fullName evidence="1">Uncharacterized protein</fullName>
    </submittedName>
</protein>
<sequence length="432" mass="47478">MVHSLKVDVRHPCALLIGLTALPIDNTIAPPTGGGILHGSTSPKELHECDFDDSANVLWSLYGEEAERHDKATIETLKDDMDGVLIFAGLFSAALTAFVIDRAQNIQQTPAQQSAYFQQQSVVLLNLISNQLSSLGAQPSNSLNLSLSAPVSPSASDVRVNTYFFMSLIFSLSAALLATLVQRWARDYMHIFKRYRNPRKLARIRQYLHEGVEGWGMSATAEAVPVLVHISLFLFFIGVVDFLLSAHATVGYSILFPITLCAALYVISTIAPVMNPQSPYRTSFSRLVWYLFRKKGKQLFKQPFGKGAKPLSMEDVQKERAMEGNDACKRRDERAIGWLADNLRGDGEMETFALGIPGSFNTEYGQAVWRGAAGIVDNGHANVCSDESITGPATIHDLPVYIPPPFPAPTTVQHTPKPPICGPGRRRTLQTH</sequence>
<evidence type="ECO:0000313" key="2">
    <source>
        <dbReference type="Proteomes" id="UP001207468"/>
    </source>
</evidence>
<organism evidence="1 2">
    <name type="scientific">Russula earlei</name>
    <dbReference type="NCBI Taxonomy" id="71964"/>
    <lineage>
        <taxon>Eukaryota</taxon>
        <taxon>Fungi</taxon>
        <taxon>Dikarya</taxon>
        <taxon>Basidiomycota</taxon>
        <taxon>Agaricomycotina</taxon>
        <taxon>Agaricomycetes</taxon>
        <taxon>Russulales</taxon>
        <taxon>Russulaceae</taxon>
        <taxon>Russula</taxon>
    </lineage>
</organism>
<reference evidence="1" key="1">
    <citation type="submission" date="2021-03" db="EMBL/GenBank/DDBJ databases">
        <title>Evolutionary priming and transition to the ectomycorrhizal habit in an iconic lineage of mushroom-forming fungi: is preadaptation a requirement?</title>
        <authorList>
            <consortium name="DOE Joint Genome Institute"/>
            <person name="Looney B.P."/>
            <person name="Miyauchi S."/>
            <person name="Morin E."/>
            <person name="Drula E."/>
            <person name="Courty P.E."/>
            <person name="Chicoki N."/>
            <person name="Fauchery L."/>
            <person name="Kohler A."/>
            <person name="Kuo A."/>
            <person name="LaButti K."/>
            <person name="Pangilinan J."/>
            <person name="Lipzen A."/>
            <person name="Riley R."/>
            <person name="Andreopoulos W."/>
            <person name="He G."/>
            <person name="Johnson J."/>
            <person name="Barry K.W."/>
            <person name="Grigoriev I.V."/>
            <person name="Nagy L."/>
            <person name="Hibbett D."/>
            <person name="Henrissat B."/>
            <person name="Matheny P.B."/>
            <person name="Labbe J."/>
            <person name="Martin A.F."/>
        </authorList>
    </citation>
    <scope>NUCLEOTIDE SEQUENCE</scope>
    <source>
        <strain evidence="1">BPL698</strain>
    </source>
</reference>
<dbReference type="Proteomes" id="UP001207468">
    <property type="component" value="Unassembled WGS sequence"/>
</dbReference>
<evidence type="ECO:0000313" key="1">
    <source>
        <dbReference type="EMBL" id="KAI9454077.1"/>
    </source>
</evidence>
<proteinExistence type="predicted"/>